<dbReference type="Proteomes" id="UP000693970">
    <property type="component" value="Unassembled WGS sequence"/>
</dbReference>
<evidence type="ECO:0000313" key="2">
    <source>
        <dbReference type="EMBL" id="KAG7346277.1"/>
    </source>
</evidence>
<gene>
    <name evidence="2" type="ORF">IV203_005345</name>
</gene>
<sequence length="139" mass="15335">MAGLAGAVGSMDGTHVSCHKTCCNQATVPNAKTGSLENNMPFNSDSWSKIVGKGLEKYLDPVEEASFGTGMIPSLDHEWPSDDELPPQWEHPPPLPTTQMPKVPEEKVEDIVHKVQMFQRFHTIHLPLQRERSSLSSSS</sequence>
<organism evidence="2 3">
    <name type="scientific">Nitzschia inconspicua</name>
    <dbReference type="NCBI Taxonomy" id="303405"/>
    <lineage>
        <taxon>Eukaryota</taxon>
        <taxon>Sar</taxon>
        <taxon>Stramenopiles</taxon>
        <taxon>Ochrophyta</taxon>
        <taxon>Bacillariophyta</taxon>
        <taxon>Bacillariophyceae</taxon>
        <taxon>Bacillariophycidae</taxon>
        <taxon>Bacillariales</taxon>
        <taxon>Bacillariaceae</taxon>
        <taxon>Nitzschia</taxon>
    </lineage>
</organism>
<dbReference type="AlphaFoldDB" id="A0A9K3KM18"/>
<keyword evidence="3" id="KW-1185">Reference proteome</keyword>
<comment type="caution">
    <text evidence="2">The sequence shown here is derived from an EMBL/GenBank/DDBJ whole genome shotgun (WGS) entry which is preliminary data.</text>
</comment>
<evidence type="ECO:0000256" key="1">
    <source>
        <dbReference type="SAM" id="MobiDB-lite"/>
    </source>
</evidence>
<feature type="region of interest" description="Disordered" evidence="1">
    <location>
        <begin position="69"/>
        <end position="101"/>
    </location>
</feature>
<protein>
    <submittedName>
        <fullName evidence="2">Uncharacterized protein</fullName>
    </submittedName>
</protein>
<proteinExistence type="predicted"/>
<name>A0A9K3KM18_9STRA</name>
<accession>A0A9K3KM18</accession>
<reference evidence="2" key="1">
    <citation type="journal article" date="2021" name="Sci. Rep.">
        <title>Diploid genomic architecture of Nitzschia inconspicua, an elite biomass production diatom.</title>
        <authorList>
            <person name="Oliver A."/>
            <person name="Podell S."/>
            <person name="Pinowska A."/>
            <person name="Traller J.C."/>
            <person name="Smith S.R."/>
            <person name="McClure R."/>
            <person name="Beliaev A."/>
            <person name="Bohutskyi P."/>
            <person name="Hill E.A."/>
            <person name="Rabines A."/>
            <person name="Zheng H."/>
            <person name="Allen L.Z."/>
            <person name="Kuo A."/>
            <person name="Grigoriev I.V."/>
            <person name="Allen A.E."/>
            <person name="Hazlebeck D."/>
            <person name="Allen E.E."/>
        </authorList>
    </citation>
    <scope>NUCLEOTIDE SEQUENCE</scope>
    <source>
        <strain evidence="2">Hildebrandi</strain>
    </source>
</reference>
<dbReference type="EMBL" id="JAGRRH010000021">
    <property type="protein sequence ID" value="KAG7346277.1"/>
    <property type="molecule type" value="Genomic_DNA"/>
</dbReference>
<evidence type="ECO:0000313" key="3">
    <source>
        <dbReference type="Proteomes" id="UP000693970"/>
    </source>
</evidence>
<reference evidence="2" key="2">
    <citation type="submission" date="2021-04" db="EMBL/GenBank/DDBJ databases">
        <authorList>
            <person name="Podell S."/>
        </authorList>
    </citation>
    <scope>NUCLEOTIDE SEQUENCE</scope>
    <source>
        <strain evidence="2">Hildebrandi</strain>
    </source>
</reference>